<evidence type="ECO:0000256" key="2">
    <source>
        <dbReference type="ARBA" id="ARBA00004421"/>
    </source>
</evidence>
<evidence type="ECO:0000256" key="1">
    <source>
        <dbReference type="ARBA" id="ARBA00003594"/>
    </source>
</evidence>
<gene>
    <name evidence="7" type="ORF">Cboi02_000611400</name>
</gene>
<feature type="region of interest" description="Disordered" evidence="6">
    <location>
        <begin position="393"/>
        <end position="413"/>
    </location>
</feature>
<reference evidence="7" key="1">
    <citation type="submission" date="2023-04" db="EMBL/GenBank/DDBJ databases">
        <title>Candida boidinii NBRC 10035.</title>
        <authorList>
            <person name="Ichikawa N."/>
            <person name="Sato H."/>
            <person name="Tonouchi N."/>
        </authorList>
    </citation>
    <scope>NUCLEOTIDE SEQUENCE</scope>
    <source>
        <strain evidence="7">NBRC 10035</strain>
    </source>
</reference>
<comment type="similarity">
    <text evidence="3">Belongs to the INP1 family.</text>
</comment>
<name>A0A9W6WD76_CANBO</name>
<dbReference type="AlphaFoldDB" id="A0A9W6WD76"/>
<dbReference type="GO" id="GO:0045033">
    <property type="term" value="P:peroxisome inheritance"/>
    <property type="evidence" value="ECO:0007669"/>
    <property type="project" value="InterPro"/>
</dbReference>
<feature type="compositionally biased region" description="Polar residues" evidence="6">
    <location>
        <begin position="400"/>
        <end position="413"/>
    </location>
</feature>
<comment type="subcellular location">
    <subcellularLocation>
        <location evidence="2">Peroxisome membrane</location>
        <topology evidence="2">Peripheral membrane protein</topology>
    </subcellularLocation>
</comment>
<organism evidence="7 8">
    <name type="scientific">Candida boidinii</name>
    <name type="common">Yeast</name>
    <dbReference type="NCBI Taxonomy" id="5477"/>
    <lineage>
        <taxon>Eukaryota</taxon>
        <taxon>Fungi</taxon>
        <taxon>Dikarya</taxon>
        <taxon>Ascomycota</taxon>
        <taxon>Saccharomycotina</taxon>
        <taxon>Pichiomycetes</taxon>
        <taxon>Pichiales</taxon>
        <taxon>Pichiaceae</taxon>
        <taxon>Ogataea</taxon>
        <taxon>Ogataea/Candida clade</taxon>
    </lineage>
</organism>
<dbReference type="GO" id="GO:0005780">
    <property type="term" value="C:extrinsic component of intraperoxisomal membrane"/>
    <property type="evidence" value="ECO:0007669"/>
    <property type="project" value="InterPro"/>
</dbReference>
<proteinExistence type="inferred from homology"/>
<dbReference type="InterPro" id="IPR024758">
    <property type="entry name" value="Inp1"/>
</dbReference>
<evidence type="ECO:0000256" key="6">
    <source>
        <dbReference type="SAM" id="MobiDB-lite"/>
    </source>
</evidence>
<evidence type="ECO:0000256" key="4">
    <source>
        <dbReference type="ARBA" id="ARBA00021397"/>
    </source>
</evidence>
<keyword evidence="5" id="KW-0472">Membrane</keyword>
<accession>A0A9W6WD76</accession>
<feature type="region of interest" description="Disordered" evidence="6">
    <location>
        <begin position="72"/>
        <end position="95"/>
    </location>
</feature>
<evidence type="ECO:0000256" key="5">
    <source>
        <dbReference type="ARBA" id="ARBA00023136"/>
    </source>
</evidence>
<evidence type="ECO:0000313" key="8">
    <source>
        <dbReference type="Proteomes" id="UP001165120"/>
    </source>
</evidence>
<dbReference type="EMBL" id="BSXN01003512">
    <property type="protein sequence ID" value="GME79406.1"/>
    <property type="molecule type" value="Genomic_DNA"/>
</dbReference>
<dbReference type="Proteomes" id="UP001165120">
    <property type="component" value="Unassembled WGS sequence"/>
</dbReference>
<sequence>MRSSRRSNRATTATITDTAINHKNSIPKLSSKISSSSITISSPPTISELNKDHFTIFKFNSARINVFSSSNSAPSSCNNNNNNSNNGNTDLPPTNDSNSSLTLLLNSNFQSKSTLSSGSLLGHGNFEIYQITNKTITYLQCGSVIYPILPRFKILRTDLNVFILLLSNPERYWKITLNTNDKQILNNLGSCFSNICEYRSLFFDDSEVNETIENNENIDNTSKDETSIDSIPSIEETPISLVNETPIASNLSADVISTPFIPDMIMNTNSNDLIKANEIISSSINNLNSNALQSPIVLSSDTLILKHPIPVRPPSTNSSSLDSILDIFDDEIQIKDTINSNQSNPNLNSTPGIQKTIDLDEINWMDLEDETLKSENDLIDNKKLYDYLNDNSDNDNDSLITNQHETNSNSNSKNYRDAFKFYLNNKNLNKELDLKNLNLKDRNFSKILNNAFEEINVTSDKNTNTDIIEDQDHNNDINDHFGDEDDDELLSEFNDNDYSNLDTDMGLISIKDTNDTTTTNNNNKFNSSIKIDLNKKLMINKRRITSSATEIINNSRSMNN</sequence>
<comment type="caution">
    <text evidence="7">The sequence shown here is derived from an EMBL/GenBank/DDBJ whole genome shotgun (WGS) entry which is preliminary data.</text>
</comment>
<dbReference type="Pfam" id="PF12634">
    <property type="entry name" value="Inp1"/>
    <property type="match status" value="1"/>
</dbReference>
<comment type="function">
    <text evidence="1">Required for peroxisome inheritance.</text>
</comment>
<protein>
    <recommendedName>
        <fullName evidence="4">Inheritance of peroxisomes protein 1</fullName>
    </recommendedName>
</protein>
<keyword evidence="8" id="KW-1185">Reference proteome</keyword>
<evidence type="ECO:0000256" key="3">
    <source>
        <dbReference type="ARBA" id="ARBA00010707"/>
    </source>
</evidence>
<evidence type="ECO:0000313" key="7">
    <source>
        <dbReference type="EMBL" id="GME79406.1"/>
    </source>
</evidence>